<reference evidence="2 3" key="1">
    <citation type="submission" date="2015-09" db="EMBL/GenBank/DDBJ databases">
        <authorList>
            <consortium name="Pathogen Informatics"/>
        </authorList>
    </citation>
    <scope>NUCLEOTIDE SEQUENCE [LARGE SCALE GENOMIC DNA]</scope>
    <source>
        <strain evidence="2 3">2789STDY5834855</strain>
    </source>
</reference>
<dbReference type="RefSeq" id="WP_042398044.1">
    <property type="nucleotide sequence ID" value="NZ_CYYT01000017.1"/>
</dbReference>
<dbReference type="OrthoDB" id="1975933at2"/>
<evidence type="ECO:0000256" key="1">
    <source>
        <dbReference type="SAM" id="Phobius"/>
    </source>
</evidence>
<evidence type="ECO:0000313" key="3">
    <source>
        <dbReference type="Proteomes" id="UP000095558"/>
    </source>
</evidence>
<dbReference type="GeneID" id="83011891"/>
<feature type="transmembrane region" description="Helical" evidence="1">
    <location>
        <begin position="173"/>
        <end position="190"/>
    </location>
</feature>
<sequence length="233" mass="26991">MGKQKEFYDKPLFSIINYITWLLLGGLYFILLNIPLIFFYTLTSYNASLFSIALLFICLIPFGPALGALYSTMAEIVREKDISFTSYFFNSYKTQFKSNFKLWFVELLLLTIFFVDFQYFYLNMSSSGLHIIFLILGIFVLILGLYAFPINCRFHMKLRDIVALSFYYSIKKFYITLLKIIVTLIALFLVAKIHALLVLFIPSILCFILTIYDKPILLELEKKSSVGTLSASN</sequence>
<feature type="transmembrane region" description="Helical" evidence="1">
    <location>
        <begin position="196"/>
        <end position="212"/>
    </location>
</feature>
<dbReference type="AlphaFoldDB" id="A0A174EZM7"/>
<protein>
    <submittedName>
        <fullName evidence="2">Putative integral membrane protein</fullName>
    </submittedName>
</protein>
<feature type="transmembrane region" description="Helical" evidence="1">
    <location>
        <begin position="102"/>
        <end position="122"/>
    </location>
</feature>
<keyword evidence="1" id="KW-0812">Transmembrane</keyword>
<gene>
    <name evidence="2" type="ORF">ERS852470_00764</name>
</gene>
<keyword evidence="1" id="KW-0472">Membrane</keyword>
<dbReference type="Pfam" id="PF04854">
    <property type="entry name" value="DUF624"/>
    <property type="match status" value="1"/>
</dbReference>
<evidence type="ECO:0000313" key="2">
    <source>
        <dbReference type="EMBL" id="CUN80675.1"/>
    </source>
</evidence>
<feature type="transmembrane region" description="Helical" evidence="1">
    <location>
        <begin position="21"/>
        <end position="42"/>
    </location>
</feature>
<proteinExistence type="predicted"/>
<dbReference type="Proteomes" id="UP000095558">
    <property type="component" value="Unassembled WGS sequence"/>
</dbReference>
<feature type="transmembrane region" description="Helical" evidence="1">
    <location>
        <begin position="48"/>
        <end position="70"/>
    </location>
</feature>
<name>A0A174EZM7_9CLOT</name>
<dbReference type="InterPro" id="IPR006938">
    <property type="entry name" value="DUF624"/>
</dbReference>
<organism evidence="2 3">
    <name type="scientific">Clostridium disporicum</name>
    <dbReference type="NCBI Taxonomy" id="84024"/>
    <lineage>
        <taxon>Bacteria</taxon>
        <taxon>Bacillati</taxon>
        <taxon>Bacillota</taxon>
        <taxon>Clostridia</taxon>
        <taxon>Eubacteriales</taxon>
        <taxon>Clostridiaceae</taxon>
        <taxon>Clostridium</taxon>
    </lineage>
</organism>
<feature type="transmembrane region" description="Helical" evidence="1">
    <location>
        <begin position="128"/>
        <end position="152"/>
    </location>
</feature>
<keyword evidence="1" id="KW-1133">Transmembrane helix</keyword>
<dbReference type="EMBL" id="CYZV01000006">
    <property type="protein sequence ID" value="CUN80675.1"/>
    <property type="molecule type" value="Genomic_DNA"/>
</dbReference>
<accession>A0A174EZM7</accession>